<feature type="non-terminal residue" evidence="2">
    <location>
        <position position="1"/>
    </location>
</feature>
<organism evidence="2">
    <name type="scientific">Tanacetum cinerariifolium</name>
    <name type="common">Dalmatian daisy</name>
    <name type="synonym">Chrysanthemum cinerariifolium</name>
    <dbReference type="NCBI Taxonomy" id="118510"/>
    <lineage>
        <taxon>Eukaryota</taxon>
        <taxon>Viridiplantae</taxon>
        <taxon>Streptophyta</taxon>
        <taxon>Embryophyta</taxon>
        <taxon>Tracheophyta</taxon>
        <taxon>Spermatophyta</taxon>
        <taxon>Magnoliopsida</taxon>
        <taxon>eudicotyledons</taxon>
        <taxon>Gunneridae</taxon>
        <taxon>Pentapetalae</taxon>
        <taxon>asterids</taxon>
        <taxon>campanulids</taxon>
        <taxon>Asterales</taxon>
        <taxon>Asteraceae</taxon>
        <taxon>Asteroideae</taxon>
        <taxon>Anthemideae</taxon>
        <taxon>Anthemidinae</taxon>
        <taxon>Tanacetum</taxon>
    </lineage>
</organism>
<comment type="caution">
    <text evidence="2">The sequence shown here is derived from an EMBL/GenBank/DDBJ whole genome shotgun (WGS) entry which is preliminary data.</text>
</comment>
<protein>
    <recommendedName>
        <fullName evidence="3">Reverse transcriptase domain-containing protein</fullName>
    </recommendedName>
</protein>
<evidence type="ECO:0008006" key="3">
    <source>
        <dbReference type="Google" id="ProtNLM"/>
    </source>
</evidence>
<dbReference type="EMBL" id="BKCJ010360322">
    <property type="protein sequence ID" value="GFA04382.1"/>
    <property type="molecule type" value="Genomic_DNA"/>
</dbReference>
<proteinExistence type="predicted"/>
<sequence length="319" mass="35378">SVRGSVRHRISESRWTADDVTGPLCLCRGRSLGPLSPDYVPGLEHPPPLAYVPEFVPEPVYPEFMPPEDDVLLAEEQPLPVAISLTANSPGYIPESDPEEDPEEEDEDLEESSEDDDDDEEEEEEHPASADSIPPHVHCVTAKMLRAESPSTSHPPPPIVLPHTRASMAKLRAAAPSTNILVSERSSAPTTRPTRDTWDEMIEDMQGTPIATDVAGLSQRMIDFVTTVRQDTDKIYGRLDDAQDERLLMSGQLNMLRRDRRAHARTARLMESKAKLSREAWVQSKDATARAEVISLRTTVLAQQAKIVGSHAVDRTRQT</sequence>
<dbReference type="AlphaFoldDB" id="A0A699J1L0"/>
<name>A0A699J1L0_TANCI</name>
<gene>
    <name evidence="2" type="ORF">Tci_576354</name>
</gene>
<reference evidence="2" key="1">
    <citation type="journal article" date="2019" name="Sci. Rep.">
        <title>Draft genome of Tanacetum cinerariifolium, the natural source of mosquito coil.</title>
        <authorList>
            <person name="Yamashiro T."/>
            <person name="Shiraishi A."/>
            <person name="Satake H."/>
            <person name="Nakayama K."/>
        </authorList>
    </citation>
    <scope>NUCLEOTIDE SEQUENCE</scope>
</reference>
<feature type="region of interest" description="Disordered" evidence="1">
    <location>
        <begin position="86"/>
        <end position="136"/>
    </location>
</feature>
<accession>A0A699J1L0</accession>
<feature type="compositionally biased region" description="Acidic residues" evidence="1">
    <location>
        <begin position="96"/>
        <end position="125"/>
    </location>
</feature>
<evidence type="ECO:0000313" key="2">
    <source>
        <dbReference type="EMBL" id="GFA04382.1"/>
    </source>
</evidence>
<evidence type="ECO:0000256" key="1">
    <source>
        <dbReference type="SAM" id="MobiDB-lite"/>
    </source>
</evidence>